<keyword evidence="6" id="KW-0436">Ligase</keyword>
<dbReference type="GO" id="GO:0005739">
    <property type="term" value="C:mitochondrion"/>
    <property type="evidence" value="ECO:0007669"/>
    <property type="project" value="TreeGrafter"/>
</dbReference>
<accession>A0A7H4L1A4</accession>
<sequence>MSKEAPQTFNLTPSEVKAAARKYFAQLKADGRNPWPHKFLKSKGFTQKQCEHCHKWFWTADPERKDCGDSECAGGYSFLHPDEPPKERLTYLQAWLDFKKSMETNEPVPYTAIKRYPVVCRWRSDVEFVAAGIYCFQPFCVTGESDPPANPLCACQFCLRFNDLDNIGITGRHYSGFNMLGIQVFNKADRQRKEPNQFGEYEEIFWKDTLIANNYRWCIETLKLDPKKLTFIEDVWAGGGNCGACVEYFYGGLEIGNMVFTEYSVTPDGKFEPITTKVVDVGIGLERIPWLVNGGWTSYIDVFDYILPELGKKVGVEIDTPEFRKFAPNTALFDADENQHIEETWAKVGAEMGLDKPGLTKFRNHLREFSDLVRICDHTRTVLYAIEDGALPSNVGGAGNIRDILRIVFDIIKKRNWLAKLGGVDGIIEIFKSHTKGLEGFFGPFSNLRCLEDVIRLEYTRWENSHSNAIKLLKNFVNKWRGKDIPVNEWIIQMTSNGVSADEIIEAFLVDDPNSQLQKPDDLYIKLQDYKCRTAKGIALDPYDVKDIADTEEIYNYPENEYKYEATAKLIKVLAPTKVCFDRTILYPTQGGQEHDDGKIKIGDKLYTVVNIEKVKKVAIFTLDAQVPESLVGTECTMYVDPEVREIMRTQHSATHIVAAAARKVLGPHVWQNGAKKTKVVSHIDLTHYSLPTFEQVVEIQRVANELVMTNAAVKKSIYTRKEAEDTWGFVLYQGGAIPGDAIRVVDIGGIDTEACCGTHVSRLSEIGQIKILGVNSVQDGVFRCSFVAGKLAIKAACEEMKMIHDVCGVFDCLPSEIMGNCTKFFAAKNQLTSQNKSLTDQVINLLVRCCAFQPGDRHIVVRTEENGTSFIKGIEDACKQFPEMATKSILVQGPSYIVGMVQQNIAADLAKEINAVFEPINAAAKKEFDEAKKGGKFAPPCQPFDVTAPKKQQQKKKGAKDAAPASTAVSVKTMKVTKEVFPAVKEILNKFGFTA</sequence>
<dbReference type="FunFam" id="3.30.54.20:FF:000004">
    <property type="entry name" value="Alanine--tRNA ligase"/>
    <property type="match status" value="1"/>
</dbReference>
<dbReference type="SUPFAM" id="SSF50447">
    <property type="entry name" value="Translation proteins"/>
    <property type="match status" value="1"/>
</dbReference>
<evidence type="ECO:0000256" key="9">
    <source>
        <dbReference type="ARBA" id="ARBA00022833"/>
    </source>
</evidence>
<gene>
    <name evidence="16" type="primary">ALTS</name>
</gene>
<evidence type="ECO:0000256" key="7">
    <source>
        <dbReference type="ARBA" id="ARBA00022723"/>
    </source>
</evidence>
<keyword evidence="4" id="KW-0963">Cytoplasm</keyword>
<feature type="region of interest" description="Disordered" evidence="14">
    <location>
        <begin position="935"/>
        <end position="966"/>
    </location>
</feature>
<evidence type="ECO:0000256" key="11">
    <source>
        <dbReference type="ARBA" id="ARBA00022884"/>
    </source>
</evidence>
<keyword evidence="11" id="KW-0694">RNA-binding</keyword>
<dbReference type="InterPro" id="IPR018163">
    <property type="entry name" value="Thr/Ala-tRNA-synth_IIc_edit"/>
</dbReference>
<protein>
    <recommendedName>
        <fullName evidence="3">Alanine--tRNA ligase</fullName>
        <ecNumber evidence="2">6.1.1.7</ecNumber>
    </recommendedName>
</protein>
<keyword evidence="7" id="KW-0479">Metal-binding</keyword>
<dbReference type="InterPro" id="IPR045864">
    <property type="entry name" value="aa-tRNA-synth_II/BPL/LPL"/>
</dbReference>
<dbReference type="InterPro" id="IPR009000">
    <property type="entry name" value="Transl_B-barrel_sf"/>
</dbReference>
<dbReference type="GO" id="GO:0005524">
    <property type="term" value="F:ATP binding"/>
    <property type="evidence" value="ECO:0007669"/>
    <property type="project" value="UniProtKB-KW"/>
</dbReference>
<organism evidence="16">
    <name type="scientific">Trichomonas tenax</name>
    <dbReference type="NCBI Taxonomy" id="43075"/>
    <lineage>
        <taxon>Eukaryota</taxon>
        <taxon>Metamonada</taxon>
        <taxon>Parabasalia</taxon>
        <taxon>Trichomonadida</taxon>
        <taxon>Trichomonadidae</taxon>
        <taxon>Trichomonas</taxon>
    </lineage>
</organism>
<comment type="similarity">
    <text evidence="1">Belongs to the class-II aminoacyl-tRNA synthetase family. Alax-L subfamily.</text>
</comment>
<dbReference type="EC" id="6.1.1.7" evidence="2"/>
<evidence type="ECO:0000256" key="12">
    <source>
        <dbReference type="ARBA" id="ARBA00022917"/>
    </source>
</evidence>
<keyword evidence="13 16" id="KW-0030">Aminoacyl-tRNA synthetase</keyword>
<dbReference type="Pfam" id="PF07973">
    <property type="entry name" value="tRNA_SAD"/>
    <property type="match status" value="1"/>
</dbReference>
<dbReference type="GO" id="GO:0006419">
    <property type="term" value="P:alanyl-tRNA aminoacylation"/>
    <property type="evidence" value="ECO:0007669"/>
    <property type="project" value="InterPro"/>
</dbReference>
<keyword evidence="10" id="KW-0067">ATP-binding</keyword>
<dbReference type="SUPFAM" id="SSF55186">
    <property type="entry name" value="ThrRS/AlaRS common domain"/>
    <property type="match status" value="1"/>
</dbReference>
<name>A0A7H4L1A4_9EUKA</name>
<dbReference type="PANTHER" id="PTHR11777:SF9">
    <property type="entry name" value="ALANINE--TRNA LIGASE, CYTOPLASMIC"/>
    <property type="match status" value="1"/>
</dbReference>
<dbReference type="PANTHER" id="PTHR11777">
    <property type="entry name" value="ALANYL-TRNA SYNTHETASE"/>
    <property type="match status" value="1"/>
</dbReference>
<dbReference type="PROSITE" id="PS50860">
    <property type="entry name" value="AA_TRNA_LIGASE_II_ALA"/>
    <property type="match status" value="1"/>
</dbReference>
<dbReference type="GO" id="GO:0002161">
    <property type="term" value="F:aminoacyl-tRNA deacylase activity"/>
    <property type="evidence" value="ECO:0007669"/>
    <property type="project" value="TreeGrafter"/>
</dbReference>
<dbReference type="InterPro" id="IPR012947">
    <property type="entry name" value="tRNA_SAD"/>
</dbReference>
<evidence type="ECO:0000256" key="8">
    <source>
        <dbReference type="ARBA" id="ARBA00022741"/>
    </source>
</evidence>
<dbReference type="GO" id="GO:0000049">
    <property type="term" value="F:tRNA binding"/>
    <property type="evidence" value="ECO:0007669"/>
    <property type="project" value="UniProtKB-KW"/>
</dbReference>
<dbReference type="AlphaFoldDB" id="A0A7H4L1A4"/>
<evidence type="ECO:0000256" key="6">
    <source>
        <dbReference type="ARBA" id="ARBA00022598"/>
    </source>
</evidence>
<dbReference type="GO" id="GO:0046872">
    <property type="term" value="F:metal ion binding"/>
    <property type="evidence" value="ECO:0007669"/>
    <property type="project" value="UniProtKB-KW"/>
</dbReference>
<dbReference type="PRINTS" id="PR00980">
    <property type="entry name" value="TRNASYNTHALA"/>
</dbReference>
<evidence type="ECO:0000256" key="1">
    <source>
        <dbReference type="ARBA" id="ARBA00008429"/>
    </source>
</evidence>
<dbReference type="InterPro" id="IPR018162">
    <property type="entry name" value="Ala-tRNA-ligase_IIc_anticod-bd"/>
</dbReference>
<dbReference type="InterPro" id="IPR018165">
    <property type="entry name" value="Ala-tRNA-synth_IIc_core"/>
</dbReference>
<evidence type="ECO:0000256" key="10">
    <source>
        <dbReference type="ARBA" id="ARBA00022840"/>
    </source>
</evidence>
<dbReference type="InterPro" id="IPR002318">
    <property type="entry name" value="Ala-tRNA-lgiase_IIc"/>
</dbReference>
<keyword evidence="9" id="KW-0862">Zinc</keyword>
<dbReference type="Gene3D" id="3.30.980.10">
    <property type="entry name" value="Threonyl-trna Synthetase, Chain A, domain 2"/>
    <property type="match status" value="1"/>
</dbReference>
<evidence type="ECO:0000256" key="13">
    <source>
        <dbReference type="ARBA" id="ARBA00023146"/>
    </source>
</evidence>
<keyword evidence="8" id="KW-0547">Nucleotide-binding</keyword>
<evidence type="ECO:0000313" key="16">
    <source>
        <dbReference type="EMBL" id="SOH55371.1"/>
    </source>
</evidence>
<dbReference type="GO" id="GO:0004813">
    <property type="term" value="F:alanine-tRNA ligase activity"/>
    <property type="evidence" value="ECO:0007669"/>
    <property type="project" value="UniProtKB-EC"/>
</dbReference>
<evidence type="ECO:0000256" key="14">
    <source>
        <dbReference type="SAM" id="MobiDB-lite"/>
    </source>
</evidence>
<dbReference type="SUPFAM" id="SSF55681">
    <property type="entry name" value="Class II aaRS and biotin synthetases"/>
    <property type="match status" value="1"/>
</dbReference>
<evidence type="ECO:0000256" key="4">
    <source>
        <dbReference type="ARBA" id="ARBA00022490"/>
    </source>
</evidence>
<evidence type="ECO:0000259" key="15">
    <source>
        <dbReference type="PROSITE" id="PS50860"/>
    </source>
</evidence>
<dbReference type="InterPro" id="IPR050058">
    <property type="entry name" value="Ala-tRNA_ligase"/>
</dbReference>
<evidence type="ECO:0000256" key="2">
    <source>
        <dbReference type="ARBA" id="ARBA00013168"/>
    </source>
</evidence>
<dbReference type="SUPFAM" id="SSF101353">
    <property type="entry name" value="Putative anticodon-binding domain of alanyl-tRNA synthetase (AlaRS)"/>
    <property type="match status" value="1"/>
</dbReference>
<dbReference type="InterPro" id="IPR018164">
    <property type="entry name" value="Ala-tRNA-synth_IIc_N"/>
</dbReference>
<dbReference type="EMBL" id="LT934459">
    <property type="protein sequence ID" value="SOH55371.1"/>
    <property type="molecule type" value="Genomic_DNA"/>
</dbReference>
<dbReference type="Gene3D" id="2.40.30.130">
    <property type="match status" value="1"/>
</dbReference>
<keyword evidence="5" id="KW-0820">tRNA-binding</keyword>
<dbReference type="Gene3D" id="3.30.930.10">
    <property type="entry name" value="Bira Bifunctional Protein, Domain 2"/>
    <property type="match status" value="1"/>
</dbReference>
<evidence type="ECO:0000256" key="5">
    <source>
        <dbReference type="ARBA" id="ARBA00022555"/>
    </source>
</evidence>
<feature type="domain" description="Alanyl-transfer RNA synthetases family profile" evidence="15">
    <location>
        <begin position="93"/>
        <end position="799"/>
    </location>
</feature>
<proteinExistence type="inferred from homology"/>
<evidence type="ECO:0000256" key="3">
    <source>
        <dbReference type="ARBA" id="ARBA00017959"/>
    </source>
</evidence>
<dbReference type="Pfam" id="PF01411">
    <property type="entry name" value="tRNA-synt_2c"/>
    <property type="match status" value="1"/>
</dbReference>
<dbReference type="SMART" id="SM00863">
    <property type="entry name" value="tRNA_SAD"/>
    <property type="match status" value="1"/>
</dbReference>
<reference evidence="16" key="1">
    <citation type="submission" date="2017-10" db="EMBL/GenBank/DDBJ databases">
        <authorList>
            <consortium name="Urmite Genomes"/>
        </authorList>
    </citation>
    <scope>NUCLEOTIDE SEQUENCE</scope>
    <source>
        <strain evidence="16">NIH4</strain>
    </source>
</reference>
<keyword evidence="12" id="KW-0648">Protein biosynthesis</keyword>